<accession>R2SHP8</accession>
<dbReference type="PATRIC" id="fig|1158608.3.peg.2986"/>
<dbReference type="eggNOG" id="ENOG5032SA1">
    <property type="taxonomic scope" value="Bacteria"/>
</dbReference>
<protein>
    <submittedName>
        <fullName evidence="2">Uncharacterized protein</fullName>
    </submittedName>
</protein>
<dbReference type="RefSeq" id="WP_010763207.1">
    <property type="nucleotide sequence ID" value="NZ_KB946316.1"/>
</dbReference>
<evidence type="ECO:0000256" key="1">
    <source>
        <dbReference type="SAM" id="MobiDB-lite"/>
    </source>
</evidence>
<gene>
    <name evidence="3" type="ORF">I583_00734</name>
    <name evidence="2" type="ORF">UAW_03051</name>
</gene>
<proteinExistence type="predicted"/>
<dbReference type="STRING" id="155618.RV06_GL000593"/>
<reference evidence="3 5" key="2">
    <citation type="submission" date="2013-03" db="EMBL/GenBank/DDBJ databases">
        <title>The Genome Sequence of Enterococcus haemoperoxidus BAA-382 (PacBio/Illumina hybrid assembly).</title>
        <authorList>
            <consortium name="The Broad Institute Genomics Platform"/>
            <consortium name="The Broad Institute Genome Sequencing Center for Infectious Disease"/>
            <person name="Earl A."/>
            <person name="Russ C."/>
            <person name="Gilmore M."/>
            <person name="Surin D."/>
            <person name="Walker B."/>
            <person name="Young S."/>
            <person name="Zeng Q."/>
            <person name="Gargeya S."/>
            <person name="Fitzgerald M."/>
            <person name="Haas B."/>
            <person name="Abouelleil A."/>
            <person name="Allen A.W."/>
            <person name="Alvarado L."/>
            <person name="Arachchi H.M."/>
            <person name="Berlin A.M."/>
            <person name="Chapman S.B."/>
            <person name="Gainer-Dewar J."/>
            <person name="Goldberg J."/>
            <person name="Griggs A."/>
            <person name="Gujja S."/>
            <person name="Hansen M."/>
            <person name="Howarth C."/>
            <person name="Imamovic A."/>
            <person name="Ireland A."/>
            <person name="Larimer J."/>
            <person name="McCowan C."/>
            <person name="Murphy C."/>
            <person name="Pearson M."/>
            <person name="Poon T.W."/>
            <person name="Priest M."/>
            <person name="Roberts A."/>
            <person name="Saif S."/>
            <person name="Shea T."/>
            <person name="Sisk P."/>
            <person name="Sykes S."/>
            <person name="Wortman J."/>
            <person name="Nusbaum C."/>
            <person name="Birren B."/>
        </authorList>
    </citation>
    <scope>NUCLEOTIDE SEQUENCE [LARGE SCALE GENOMIC DNA]</scope>
    <source>
        <strain evidence="3 5">ATCC BAA-382</strain>
    </source>
</reference>
<dbReference type="Proteomes" id="UP000014197">
    <property type="component" value="Unassembled WGS sequence"/>
</dbReference>
<reference evidence="2 4" key="1">
    <citation type="submission" date="2013-02" db="EMBL/GenBank/DDBJ databases">
        <title>The Genome Sequence of Enterococcus haemoperoxidus BAA-382.</title>
        <authorList>
            <consortium name="The Broad Institute Genome Sequencing Platform"/>
            <consortium name="The Broad Institute Genome Sequencing Center for Infectious Disease"/>
            <person name="Earl A.M."/>
            <person name="Gilmore M.S."/>
            <person name="Lebreton F."/>
            <person name="Walker B."/>
            <person name="Young S.K."/>
            <person name="Zeng Q."/>
            <person name="Gargeya S."/>
            <person name="Fitzgerald M."/>
            <person name="Haas B."/>
            <person name="Abouelleil A."/>
            <person name="Alvarado L."/>
            <person name="Arachchi H.M."/>
            <person name="Berlin A.M."/>
            <person name="Chapman S.B."/>
            <person name="Dewar J."/>
            <person name="Goldberg J."/>
            <person name="Griggs A."/>
            <person name="Gujja S."/>
            <person name="Hansen M."/>
            <person name="Howarth C."/>
            <person name="Imamovic A."/>
            <person name="Larimer J."/>
            <person name="McCowan C."/>
            <person name="Murphy C."/>
            <person name="Neiman D."/>
            <person name="Pearson M."/>
            <person name="Priest M."/>
            <person name="Roberts A."/>
            <person name="Saif S."/>
            <person name="Shea T."/>
            <person name="Sisk P."/>
            <person name="Sykes S."/>
            <person name="Wortman J."/>
            <person name="Nusbaum C."/>
            <person name="Birren B."/>
        </authorList>
    </citation>
    <scope>NUCLEOTIDE SEQUENCE [LARGE SCALE GENOMIC DNA]</scope>
    <source>
        <strain evidence="2 4">ATCC BAA-382</strain>
    </source>
</reference>
<evidence type="ECO:0000313" key="2">
    <source>
        <dbReference type="EMBL" id="EOH92386.1"/>
    </source>
</evidence>
<evidence type="ECO:0000313" key="5">
    <source>
        <dbReference type="Proteomes" id="UP000014197"/>
    </source>
</evidence>
<dbReference type="EMBL" id="ASVY01000002">
    <property type="protein sequence ID" value="EOT61752.1"/>
    <property type="molecule type" value="Genomic_DNA"/>
</dbReference>
<feature type="compositionally biased region" description="Basic and acidic residues" evidence="1">
    <location>
        <begin position="90"/>
        <end position="100"/>
    </location>
</feature>
<organism evidence="2 4">
    <name type="scientific">Enterococcus haemoperoxidus ATCC BAA-382</name>
    <dbReference type="NCBI Taxonomy" id="1158608"/>
    <lineage>
        <taxon>Bacteria</taxon>
        <taxon>Bacillati</taxon>
        <taxon>Bacillota</taxon>
        <taxon>Bacilli</taxon>
        <taxon>Lactobacillales</taxon>
        <taxon>Enterococcaceae</taxon>
        <taxon>Enterococcus</taxon>
    </lineage>
</organism>
<feature type="region of interest" description="Disordered" evidence="1">
    <location>
        <begin position="76"/>
        <end position="100"/>
    </location>
</feature>
<sequence length="100" mass="11121">MGKAYTDDERVQIAKKEYDNLNENDPVTINNGETIGYVSKVVNDKKTGEQAFIITDGNPKVQKPSEVNNVTVLYQGSTSPEKIGSQAGEVKQDWWDNNKS</sequence>
<dbReference type="AlphaFoldDB" id="R2SHP8"/>
<dbReference type="EMBL" id="AJAR01000030">
    <property type="protein sequence ID" value="EOH92386.1"/>
    <property type="molecule type" value="Genomic_DNA"/>
</dbReference>
<dbReference type="Proteomes" id="UP000013858">
    <property type="component" value="Unassembled WGS sequence"/>
</dbReference>
<evidence type="ECO:0000313" key="4">
    <source>
        <dbReference type="Proteomes" id="UP000013858"/>
    </source>
</evidence>
<keyword evidence="5" id="KW-1185">Reference proteome</keyword>
<name>R2SHP8_9ENTE</name>
<comment type="caution">
    <text evidence="2">The sequence shown here is derived from an EMBL/GenBank/DDBJ whole genome shotgun (WGS) entry which is preliminary data.</text>
</comment>
<evidence type="ECO:0000313" key="3">
    <source>
        <dbReference type="EMBL" id="EOT61752.1"/>
    </source>
</evidence>